<organism evidence="2 3">
    <name type="scientific">Aspergillus ellipticus CBS 707.79</name>
    <dbReference type="NCBI Taxonomy" id="1448320"/>
    <lineage>
        <taxon>Eukaryota</taxon>
        <taxon>Fungi</taxon>
        <taxon>Dikarya</taxon>
        <taxon>Ascomycota</taxon>
        <taxon>Pezizomycotina</taxon>
        <taxon>Eurotiomycetes</taxon>
        <taxon>Eurotiomycetidae</taxon>
        <taxon>Eurotiales</taxon>
        <taxon>Aspergillaceae</taxon>
        <taxon>Aspergillus</taxon>
        <taxon>Aspergillus subgen. Circumdati</taxon>
    </lineage>
</organism>
<sequence>MASLQTLPPELLLHILGFVANVELAPNDDGLSGLDNLPQEKERERERERDKTKARADEPQVDLYAVRSSEGQADLAHLCLVCRQLRDLAQPLLYQEFDHCELVDDLSRIVAFVRTLTLCPSLGHHVRSVSALPLPGGPAPDDEELALSADDHALFSRTIRGLGLAPEETLAWLTALHRVDYSVFMALLLLRTPNLRSLDVCGGEFFPNPVRHLFRRKPDLLQNLQFLWIDGKDVFEDYPLAAYDEFLRLPNLKAIDAEYGHLIAAQVPPAWTPQSLALERIHLRLGHMDVGAMRALVRACRTLTDFRYCSFSVDPDEQMVSLRATPEFDAAQLYQALLPHKQTLRRLQVAFTLDFAARVHNPDPLAAQASCPKIGSLLDFPILANLAIQYALLPARPEFPPSLETLIVEDCNVPIRDLTEQIATACHQGRLPALRRVQMLALDIADSIRPPEGPLPPCEDEEEHVQRLRDLFKGTGVEFDVLPFPGSDGNPRSDVEYDHYVDYGEDDMDEDDTDDEDEYEYQFPPAGGAQNFSQQLLEAVLMHGMHGGPMDLDLDGGSEQSWVTEDEDEEEEEEEEGEEM</sequence>
<dbReference type="OrthoDB" id="2520703at2759"/>
<dbReference type="STRING" id="1448320.A0A319D0G1"/>
<dbReference type="Gene3D" id="3.80.10.10">
    <property type="entry name" value="Ribonuclease Inhibitor"/>
    <property type="match status" value="1"/>
</dbReference>
<keyword evidence="3" id="KW-1185">Reference proteome</keyword>
<dbReference type="VEuPathDB" id="FungiDB:BO71DRAFT_150902"/>
<protein>
    <submittedName>
        <fullName evidence="2">Uncharacterized protein</fullName>
    </submittedName>
</protein>
<evidence type="ECO:0000313" key="3">
    <source>
        <dbReference type="Proteomes" id="UP000247810"/>
    </source>
</evidence>
<evidence type="ECO:0000313" key="2">
    <source>
        <dbReference type="EMBL" id="PYH88047.1"/>
    </source>
</evidence>
<dbReference type="AlphaFoldDB" id="A0A319D0G1"/>
<dbReference type="SUPFAM" id="SSF52047">
    <property type="entry name" value="RNI-like"/>
    <property type="match status" value="1"/>
</dbReference>
<feature type="compositionally biased region" description="Basic and acidic residues" evidence="1">
    <location>
        <begin position="38"/>
        <end position="57"/>
    </location>
</feature>
<reference evidence="2 3" key="1">
    <citation type="submission" date="2018-02" db="EMBL/GenBank/DDBJ databases">
        <title>The genomes of Aspergillus section Nigri reveals drivers in fungal speciation.</title>
        <authorList>
            <consortium name="DOE Joint Genome Institute"/>
            <person name="Vesth T.C."/>
            <person name="Nybo J."/>
            <person name="Theobald S."/>
            <person name="Brandl J."/>
            <person name="Frisvad J.C."/>
            <person name="Nielsen K.F."/>
            <person name="Lyhne E.K."/>
            <person name="Kogle M.E."/>
            <person name="Kuo A."/>
            <person name="Riley R."/>
            <person name="Clum A."/>
            <person name="Nolan M."/>
            <person name="Lipzen A."/>
            <person name="Salamov A."/>
            <person name="Henrissat B."/>
            <person name="Wiebenga A."/>
            <person name="De vries R.P."/>
            <person name="Grigoriev I.V."/>
            <person name="Mortensen U.H."/>
            <person name="Andersen M.R."/>
            <person name="Baker S.E."/>
        </authorList>
    </citation>
    <scope>NUCLEOTIDE SEQUENCE [LARGE SCALE GENOMIC DNA]</scope>
    <source>
        <strain evidence="2 3">CBS 707.79</strain>
    </source>
</reference>
<dbReference type="Proteomes" id="UP000247810">
    <property type="component" value="Unassembled WGS sequence"/>
</dbReference>
<dbReference type="InterPro" id="IPR032675">
    <property type="entry name" value="LRR_dom_sf"/>
</dbReference>
<feature type="compositionally biased region" description="Acidic residues" evidence="1">
    <location>
        <begin position="564"/>
        <end position="580"/>
    </location>
</feature>
<evidence type="ECO:0000256" key="1">
    <source>
        <dbReference type="SAM" id="MobiDB-lite"/>
    </source>
</evidence>
<feature type="region of interest" description="Disordered" evidence="1">
    <location>
        <begin position="30"/>
        <end position="57"/>
    </location>
</feature>
<gene>
    <name evidence="2" type="ORF">BO71DRAFT_150902</name>
</gene>
<feature type="region of interest" description="Disordered" evidence="1">
    <location>
        <begin position="546"/>
        <end position="580"/>
    </location>
</feature>
<name>A0A319D0G1_9EURO</name>
<proteinExistence type="predicted"/>
<dbReference type="EMBL" id="KZ826134">
    <property type="protein sequence ID" value="PYH88047.1"/>
    <property type="molecule type" value="Genomic_DNA"/>
</dbReference>
<accession>A0A319D0G1</accession>